<proteinExistence type="predicted"/>
<dbReference type="EMBL" id="SIJB01000016">
    <property type="protein sequence ID" value="NBI28598.1"/>
    <property type="molecule type" value="Genomic_DNA"/>
</dbReference>
<comment type="caution">
    <text evidence="1">The sequence shown here is derived from an EMBL/GenBank/DDBJ whole genome shotgun (WGS) entry which is preliminary data.</text>
</comment>
<evidence type="ECO:0000313" key="1">
    <source>
        <dbReference type="EMBL" id="NBI28598.1"/>
    </source>
</evidence>
<accession>A0A6N9Q2L0</accession>
<dbReference type="Proteomes" id="UP000448943">
    <property type="component" value="Unassembled WGS sequence"/>
</dbReference>
<name>A0A6N9Q2L0_9BACL</name>
<gene>
    <name evidence="1" type="ORF">ERL59_06485</name>
</gene>
<dbReference type="OrthoDB" id="981968at2"/>
<evidence type="ECO:0000313" key="2">
    <source>
        <dbReference type="Proteomes" id="UP000448943"/>
    </source>
</evidence>
<keyword evidence="2" id="KW-1185">Reference proteome</keyword>
<dbReference type="RefSeq" id="WP_160645393.1">
    <property type="nucleotide sequence ID" value="NZ_SIJB01000016.1"/>
</dbReference>
<sequence length="244" mass="26513">MGIIADVFKVLLKDKATGKIFATTTLTDAGLAVTVGENEVRGGQGDPLRGIIHSNRDIELNLTDTEFHYDWVAMKAGKDIVTGAGVAYAFPEWYEVGSSSDINLKNTPLSDSDLVIFDSDGKEIDTGTLSGETVTFASGVSEGDKVEVRTYKYQTDANTETIEFDTNTFTKGVEAILETLEIDERTEAPLNLIQFQFENALPDGSFSISTQSERQATSMETKLRVVKPKTSNVLGKSLRIPIAA</sequence>
<organism evidence="1 2">
    <name type="scientific">Chengkuizengella marina</name>
    <dbReference type="NCBI Taxonomy" id="2507566"/>
    <lineage>
        <taxon>Bacteria</taxon>
        <taxon>Bacillati</taxon>
        <taxon>Bacillota</taxon>
        <taxon>Bacilli</taxon>
        <taxon>Bacillales</taxon>
        <taxon>Paenibacillaceae</taxon>
        <taxon>Chengkuizengella</taxon>
    </lineage>
</organism>
<dbReference type="AlphaFoldDB" id="A0A6N9Q2L0"/>
<protein>
    <submittedName>
        <fullName evidence="1">Uncharacterized protein</fullName>
    </submittedName>
</protein>
<reference evidence="1 2" key="1">
    <citation type="submission" date="2019-01" db="EMBL/GenBank/DDBJ databases">
        <title>Chengkuizengella sp. nov., isolated from deep-sea sediment of East Pacific Ocean.</title>
        <authorList>
            <person name="Yang J."/>
            <person name="Lai Q."/>
            <person name="Shao Z."/>
        </authorList>
    </citation>
    <scope>NUCLEOTIDE SEQUENCE [LARGE SCALE GENOMIC DNA]</scope>
    <source>
        <strain evidence="1 2">YPA3-1-1</strain>
    </source>
</reference>